<dbReference type="CDD" id="cd03262">
    <property type="entry name" value="ABC_HisP_GlnQ"/>
    <property type="match status" value="1"/>
</dbReference>
<dbReference type="InterPro" id="IPR017871">
    <property type="entry name" value="ABC_transporter-like_CS"/>
</dbReference>
<dbReference type="PANTHER" id="PTHR43166:SF37">
    <property type="entry name" value="ARGININE TRANSPORT ATP-BINDING PROTEIN ARTM"/>
    <property type="match status" value="1"/>
</dbReference>
<dbReference type="GO" id="GO:0005524">
    <property type="term" value="F:ATP binding"/>
    <property type="evidence" value="ECO:0007669"/>
    <property type="project" value="UniProtKB-KW"/>
</dbReference>
<dbReference type="SMART" id="SM00382">
    <property type="entry name" value="AAA"/>
    <property type="match status" value="1"/>
</dbReference>
<keyword evidence="2" id="KW-0547">Nucleotide-binding</keyword>
<comment type="caution">
    <text evidence="5">The sequence shown here is derived from an EMBL/GenBank/DDBJ whole genome shotgun (WGS) entry which is preliminary data.</text>
</comment>
<dbReference type="Pfam" id="PF00005">
    <property type="entry name" value="ABC_tran"/>
    <property type="match status" value="1"/>
</dbReference>
<dbReference type="InterPro" id="IPR003593">
    <property type="entry name" value="AAA+_ATPase"/>
</dbReference>
<dbReference type="Proteomes" id="UP000800303">
    <property type="component" value="Unassembled WGS sequence"/>
</dbReference>
<dbReference type="PROSITE" id="PS00211">
    <property type="entry name" value="ABC_TRANSPORTER_1"/>
    <property type="match status" value="1"/>
</dbReference>
<dbReference type="SUPFAM" id="SSF52540">
    <property type="entry name" value="P-loop containing nucleoside triphosphate hydrolases"/>
    <property type="match status" value="1"/>
</dbReference>
<dbReference type="InterPro" id="IPR027417">
    <property type="entry name" value="P-loop_NTPase"/>
</dbReference>
<name>A0ABX0F674_9BACL</name>
<dbReference type="InterPro" id="IPR003439">
    <property type="entry name" value="ABC_transporter-like_ATP-bd"/>
</dbReference>
<sequence>MIRLEGLTKSFGDLQVLKGIDLVVEESEVVCLVGASGSGKSTLLRCLNFLEENNGGKIYIEGQAVDPKNDDLNKIREKVGMVFQQFNLFPHMTVLENVIEAPVMVKKVPKQQAIREAKELLAKVGLEEKADVYPGKLSGGQKQRVAIARALAMKPDIMLFDEATSALDPELVEEVLRTMRELAEEGMTMVVVTHEMNFARDVADTVIFLHDGNIIEKAPAEEFFANPREPQTQSFLQTTAPR</sequence>
<dbReference type="PANTHER" id="PTHR43166">
    <property type="entry name" value="AMINO ACID IMPORT ATP-BINDING PROTEIN"/>
    <property type="match status" value="1"/>
</dbReference>
<evidence type="ECO:0000259" key="4">
    <source>
        <dbReference type="PROSITE" id="PS50893"/>
    </source>
</evidence>
<organism evidence="5 6">
    <name type="scientific">Saccharibacillus alkalitolerans</name>
    <dbReference type="NCBI Taxonomy" id="2705290"/>
    <lineage>
        <taxon>Bacteria</taxon>
        <taxon>Bacillati</taxon>
        <taxon>Bacillota</taxon>
        <taxon>Bacilli</taxon>
        <taxon>Bacillales</taxon>
        <taxon>Paenibacillaceae</taxon>
        <taxon>Saccharibacillus</taxon>
    </lineage>
</organism>
<evidence type="ECO:0000256" key="3">
    <source>
        <dbReference type="ARBA" id="ARBA00022840"/>
    </source>
</evidence>
<dbReference type="InterPro" id="IPR050086">
    <property type="entry name" value="MetN_ABC_transporter-like"/>
</dbReference>
<keyword evidence="3 5" id="KW-0067">ATP-binding</keyword>
<protein>
    <submittedName>
        <fullName evidence="5">Amino acid ABC transporter ATP-binding protein</fullName>
    </submittedName>
</protein>
<dbReference type="Gene3D" id="3.40.50.300">
    <property type="entry name" value="P-loop containing nucleotide triphosphate hydrolases"/>
    <property type="match status" value="1"/>
</dbReference>
<dbReference type="PROSITE" id="PS50893">
    <property type="entry name" value="ABC_TRANSPORTER_2"/>
    <property type="match status" value="1"/>
</dbReference>
<evidence type="ECO:0000256" key="2">
    <source>
        <dbReference type="ARBA" id="ARBA00022741"/>
    </source>
</evidence>
<reference evidence="5 6" key="1">
    <citation type="submission" date="2020-01" db="EMBL/GenBank/DDBJ databases">
        <title>Polyphasic characterisation and genomic insights into a novel alkali tolerant bacterium VR-M41.</title>
        <authorList>
            <person name="Vemuluri V.R."/>
        </authorList>
    </citation>
    <scope>NUCLEOTIDE SEQUENCE [LARGE SCALE GENOMIC DNA]</scope>
    <source>
        <strain evidence="5 6">VR-M41</strain>
    </source>
</reference>
<feature type="domain" description="ABC transporter" evidence="4">
    <location>
        <begin position="2"/>
        <end position="236"/>
    </location>
</feature>
<dbReference type="InterPro" id="IPR030679">
    <property type="entry name" value="ABC_ATPase_HisP-typ"/>
</dbReference>
<evidence type="ECO:0000313" key="5">
    <source>
        <dbReference type="EMBL" id="NGZ74666.1"/>
    </source>
</evidence>
<proteinExistence type="predicted"/>
<dbReference type="PIRSF" id="PIRSF039085">
    <property type="entry name" value="ABC_ATPase_HisP"/>
    <property type="match status" value="1"/>
</dbReference>
<accession>A0ABX0F674</accession>
<evidence type="ECO:0000256" key="1">
    <source>
        <dbReference type="ARBA" id="ARBA00022448"/>
    </source>
</evidence>
<dbReference type="EMBL" id="JAAFGS010000001">
    <property type="protein sequence ID" value="NGZ74666.1"/>
    <property type="molecule type" value="Genomic_DNA"/>
</dbReference>
<evidence type="ECO:0000313" key="6">
    <source>
        <dbReference type="Proteomes" id="UP000800303"/>
    </source>
</evidence>
<gene>
    <name evidence="5" type="ORF">GYN08_04990</name>
</gene>
<keyword evidence="6" id="KW-1185">Reference proteome</keyword>
<keyword evidence="1" id="KW-0813">Transport</keyword>